<dbReference type="PANTHER" id="PTHR42852">
    <property type="entry name" value="THIOL:DISULFIDE INTERCHANGE PROTEIN DSBE"/>
    <property type="match status" value="1"/>
</dbReference>
<evidence type="ECO:0000313" key="6">
    <source>
        <dbReference type="EMBL" id="CAI2768750.1"/>
    </source>
</evidence>
<feature type="domain" description="Thioredoxin" evidence="5">
    <location>
        <begin position="207"/>
        <end position="348"/>
    </location>
</feature>
<proteinExistence type="predicted"/>
<dbReference type="InterPro" id="IPR017937">
    <property type="entry name" value="Thioredoxin_CS"/>
</dbReference>
<comment type="subcellular location">
    <subcellularLocation>
        <location evidence="1">Cell envelope</location>
    </subcellularLocation>
</comment>
<dbReference type="Gene3D" id="3.40.30.10">
    <property type="entry name" value="Glutaredoxin"/>
    <property type="match status" value="1"/>
</dbReference>
<name>A0A9W4TI87_9FLAO</name>
<dbReference type="PROSITE" id="PS00194">
    <property type="entry name" value="THIOREDOXIN_1"/>
    <property type="match status" value="1"/>
</dbReference>
<evidence type="ECO:0000313" key="7">
    <source>
        <dbReference type="Proteomes" id="UP001152749"/>
    </source>
</evidence>
<gene>
    <name evidence="6" type="ORF">TRV642_4040</name>
</gene>
<evidence type="ECO:0000256" key="3">
    <source>
        <dbReference type="ARBA" id="ARBA00023157"/>
    </source>
</evidence>
<dbReference type="InterPro" id="IPR013766">
    <property type="entry name" value="Thioredoxin_domain"/>
</dbReference>
<dbReference type="CDD" id="cd02966">
    <property type="entry name" value="TlpA_like_family"/>
    <property type="match status" value="1"/>
</dbReference>
<dbReference type="GO" id="GO:0017004">
    <property type="term" value="P:cytochrome complex assembly"/>
    <property type="evidence" value="ECO:0007669"/>
    <property type="project" value="UniProtKB-KW"/>
</dbReference>
<protein>
    <submittedName>
        <fullName evidence="6">Alkyl hydroperoxide reductase</fullName>
    </submittedName>
</protein>
<dbReference type="AlphaFoldDB" id="A0A9W4TI87"/>
<dbReference type="Proteomes" id="UP001152749">
    <property type="component" value="Chromosome"/>
</dbReference>
<dbReference type="InterPro" id="IPR036249">
    <property type="entry name" value="Thioredoxin-like_sf"/>
</dbReference>
<keyword evidence="3" id="KW-1015">Disulfide bond</keyword>
<evidence type="ECO:0000256" key="4">
    <source>
        <dbReference type="ARBA" id="ARBA00023284"/>
    </source>
</evidence>
<dbReference type="EMBL" id="OX336425">
    <property type="protein sequence ID" value="CAI2768750.1"/>
    <property type="molecule type" value="Genomic_DNA"/>
</dbReference>
<reference evidence="6" key="1">
    <citation type="submission" date="2022-09" db="EMBL/GenBank/DDBJ databases">
        <authorList>
            <person name="Duchaud E."/>
        </authorList>
    </citation>
    <scope>NUCLEOTIDE SEQUENCE</scope>
    <source>
        <strain evidence="6">TRV642</strain>
    </source>
</reference>
<dbReference type="InterPro" id="IPR025380">
    <property type="entry name" value="DUF4369"/>
</dbReference>
<organism evidence="6 7">
    <name type="scientific">Flavobacterium collinsii</name>
    <dbReference type="NCBI Taxonomy" id="1114861"/>
    <lineage>
        <taxon>Bacteria</taxon>
        <taxon>Pseudomonadati</taxon>
        <taxon>Bacteroidota</taxon>
        <taxon>Flavobacteriia</taxon>
        <taxon>Flavobacteriales</taxon>
        <taxon>Flavobacteriaceae</taxon>
        <taxon>Flavobacterium</taxon>
    </lineage>
</organism>
<dbReference type="Pfam" id="PF00578">
    <property type="entry name" value="AhpC-TSA"/>
    <property type="match status" value="1"/>
</dbReference>
<dbReference type="InterPro" id="IPR000866">
    <property type="entry name" value="AhpC/TSA"/>
</dbReference>
<dbReference type="SUPFAM" id="SSF52833">
    <property type="entry name" value="Thioredoxin-like"/>
    <property type="match status" value="1"/>
</dbReference>
<dbReference type="InterPro" id="IPR050553">
    <property type="entry name" value="Thioredoxin_ResA/DsbE_sf"/>
</dbReference>
<evidence type="ECO:0000256" key="2">
    <source>
        <dbReference type="ARBA" id="ARBA00022748"/>
    </source>
</evidence>
<keyword evidence="4" id="KW-0676">Redox-active center</keyword>
<dbReference type="PANTHER" id="PTHR42852:SF6">
    <property type="entry name" value="THIOL:DISULFIDE INTERCHANGE PROTEIN DSBE"/>
    <property type="match status" value="1"/>
</dbReference>
<evidence type="ECO:0000256" key="1">
    <source>
        <dbReference type="ARBA" id="ARBA00004196"/>
    </source>
</evidence>
<keyword evidence="2" id="KW-0201">Cytochrome c-type biogenesis</keyword>
<sequence>MKKNVLFDYLKFLLNNQNKMKKILLGFALLLEATQIQAQESNLQLKGVVIDTVAQYVYLQKFHNKMFTTIDSVKVKDGNFSFKTKVKTPELYGLSVNTEDSPLYVFLEKGPINVKLSPKKYYSTSVVEGSESQNLFESYRKSKDIEISKFITENPKSIVPAYVLYRNWSYRLTPEQITQNIALLDKSQQNTTYVKELKELVTVLDGLAIGKKVPDFIANDPQDKPVRLSENLKGYTLVDFWASWCGPCRRENPNIVAAYKEFHDKGFNIVGVSLDKKKENWIKGIHDDNLTWLHVSDLLFWNSAIAKLYGVRAIPGNYLVDSKGIIVAKNLHGEELQTTLKSLLGQAN</sequence>
<dbReference type="GO" id="GO:0016209">
    <property type="term" value="F:antioxidant activity"/>
    <property type="evidence" value="ECO:0007669"/>
    <property type="project" value="InterPro"/>
</dbReference>
<dbReference type="KEGG" id="fcs:TRV642_4040"/>
<dbReference type="Pfam" id="PF14289">
    <property type="entry name" value="DUF4369"/>
    <property type="match status" value="1"/>
</dbReference>
<dbReference type="GO" id="GO:0030313">
    <property type="term" value="C:cell envelope"/>
    <property type="evidence" value="ECO:0007669"/>
    <property type="project" value="UniProtKB-SubCell"/>
</dbReference>
<accession>A0A9W4TI87</accession>
<evidence type="ECO:0000259" key="5">
    <source>
        <dbReference type="PROSITE" id="PS51352"/>
    </source>
</evidence>
<dbReference type="GO" id="GO:0016491">
    <property type="term" value="F:oxidoreductase activity"/>
    <property type="evidence" value="ECO:0007669"/>
    <property type="project" value="InterPro"/>
</dbReference>
<dbReference type="PROSITE" id="PS51352">
    <property type="entry name" value="THIOREDOXIN_2"/>
    <property type="match status" value="1"/>
</dbReference>